<proteinExistence type="predicted"/>
<sequence length="279" mass="32019">LQVVGDQFLEIILQPTGLGSKALWNWVHRAEFLAGQQLEHAEQAKSIFSTVNPPDRHDSRISPSSYFSHIARAVQLNTKSKSIRSFYFSFCCLVGKIILHYILHYTERLKKHRLKNGRYIYSIMPCETNNIDESVKINDGYNGEQTPTTPVRLRRNGNNSTADSHEVIRRGLATLAETDLEENMTEIKKLDSQIDHLNDYMAKVERRNSELTGRLQSFLQSQKEERDKRRASFYQRQQESEAAQIEFNNQVRAMLMRCQQARGGPPIDTSGYGSGAFFS</sequence>
<evidence type="ECO:0000313" key="2">
    <source>
        <dbReference type="EMBL" id="KRY75315.1"/>
    </source>
</evidence>
<dbReference type="AlphaFoldDB" id="A0A0V1EQG2"/>
<feature type="non-terminal residue" evidence="2">
    <location>
        <position position="1"/>
    </location>
</feature>
<protein>
    <submittedName>
        <fullName evidence="2">Uncharacterized protein</fullName>
    </submittedName>
</protein>
<name>A0A0V1EQG2_TRIPS</name>
<organism evidence="2 3">
    <name type="scientific">Trichinella pseudospiralis</name>
    <name type="common">Parasitic roundworm</name>
    <dbReference type="NCBI Taxonomy" id="6337"/>
    <lineage>
        <taxon>Eukaryota</taxon>
        <taxon>Metazoa</taxon>
        <taxon>Ecdysozoa</taxon>
        <taxon>Nematoda</taxon>
        <taxon>Enoplea</taxon>
        <taxon>Dorylaimia</taxon>
        <taxon>Trichinellida</taxon>
        <taxon>Trichinellidae</taxon>
        <taxon>Trichinella</taxon>
    </lineage>
</organism>
<comment type="caution">
    <text evidence="2">The sequence shown here is derived from an EMBL/GenBank/DDBJ whole genome shotgun (WGS) entry which is preliminary data.</text>
</comment>
<accession>A0A0V1EQG2</accession>
<gene>
    <name evidence="2" type="ORF">T4A_1275</name>
</gene>
<feature type="region of interest" description="Disordered" evidence="1">
    <location>
        <begin position="137"/>
        <end position="162"/>
    </location>
</feature>
<reference evidence="2 3" key="1">
    <citation type="submission" date="2015-01" db="EMBL/GenBank/DDBJ databases">
        <title>Evolution of Trichinella species and genotypes.</title>
        <authorList>
            <person name="Korhonen P.K."/>
            <person name="Edoardo P."/>
            <person name="Giuseppe L.R."/>
            <person name="Gasser R.B."/>
        </authorList>
    </citation>
    <scope>NUCLEOTIDE SEQUENCE [LARGE SCALE GENOMIC DNA]</scope>
    <source>
        <strain evidence="2">ISS13</strain>
    </source>
</reference>
<evidence type="ECO:0000256" key="1">
    <source>
        <dbReference type="SAM" id="MobiDB-lite"/>
    </source>
</evidence>
<evidence type="ECO:0000313" key="3">
    <source>
        <dbReference type="Proteomes" id="UP000054632"/>
    </source>
</evidence>
<dbReference type="Pfam" id="PF03670">
    <property type="entry name" value="UPF0184"/>
    <property type="match status" value="1"/>
</dbReference>
<dbReference type="EMBL" id="JYDR01000019">
    <property type="protein sequence ID" value="KRY75315.1"/>
    <property type="molecule type" value="Genomic_DNA"/>
</dbReference>
<dbReference type="Proteomes" id="UP000054632">
    <property type="component" value="Unassembled WGS sequence"/>
</dbReference>
<feature type="non-terminal residue" evidence="2">
    <location>
        <position position="279"/>
    </location>
</feature>